<dbReference type="CDD" id="cd03886">
    <property type="entry name" value="M20_Acy1"/>
    <property type="match status" value="1"/>
</dbReference>
<proteinExistence type="predicted"/>
<dbReference type="PANTHER" id="PTHR11014">
    <property type="entry name" value="PEPTIDASE M20 FAMILY MEMBER"/>
    <property type="match status" value="1"/>
</dbReference>
<sequence>MYRPGEAVFAWLGQTPRSGYASGMDLRQDAHAMSDDLVALRRALHQVPELGLDLPRTQETVLQALDGLPLEISTGTGLSSVTAVLRGQGGDGDVVLLRGDMDALPVTENTGAAFSSRHEGRMHACGHDLHTAGLVGAARLLSAHRDRLAGDVVFMFQPGEEGHDGAGHMIAEGVLDAAGRPVAEAYGLHVVSAMIPRGRFVSRPGPIMAAADGLFVRVLGAGGHGSRPHVALDPVPAACEMVTALQTMVTRRFSVFDPVVVTVGTFHAGTQRNIIPPEARFEATIRSFSKEARERVAELAVPLCRDIAAAHGLEAEVTYSPEYPVTVNDPAGHEFVAETVREVFGEERFTEAPDPVTGSEDFSRVLDRVPGAFVFLGATFADDPDSAPYNHSPEASFDDSVVADGAALLASLAARRLSGAHA</sequence>
<dbReference type="InterPro" id="IPR017439">
    <property type="entry name" value="Amidohydrolase"/>
</dbReference>
<dbReference type="Pfam" id="PF07687">
    <property type="entry name" value="M20_dimer"/>
    <property type="match status" value="1"/>
</dbReference>
<dbReference type="InterPro" id="IPR011650">
    <property type="entry name" value="Peptidase_M20_dimer"/>
</dbReference>
<evidence type="ECO:0000313" key="3">
    <source>
        <dbReference type="Proteomes" id="UP001501624"/>
    </source>
</evidence>
<dbReference type="PIRSF" id="PIRSF005962">
    <property type="entry name" value="Pept_M20D_amidohydro"/>
    <property type="match status" value="1"/>
</dbReference>
<dbReference type="Gene3D" id="3.30.70.360">
    <property type="match status" value="1"/>
</dbReference>
<dbReference type="NCBIfam" id="TIGR01891">
    <property type="entry name" value="amidohydrolases"/>
    <property type="match status" value="1"/>
</dbReference>
<organism evidence="2 3">
    <name type="scientific">Amycolatopsis tucumanensis</name>
    <dbReference type="NCBI Taxonomy" id="401106"/>
    <lineage>
        <taxon>Bacteria</taxon>
        <taxon>Bacillati</taxon>
        <taxon>Actinomycetota</taxon>
        <taxon>Actinomycetes</taxon>
        <taxon>Pseudonocardiales</taxon>
        <taxon>Pseudonocardiaceae</taxon>
        <taxon>Amycolatopsis</taxon>
    </lineage>
</organism>
<feature type="domain" description="Peptidase M20 dimerisation" evidence="1">
    <location>
        <begin position="216"/>
        <end position="305"/>
    </location>
</feature>
<evidence type="ECO:0000259" key="1">
    <source>
        <dbReference type="Pfam" id="PF07687"/>
    </source>
</evidence>
<dbReference type="PANTHER" id="PTHR11014:SF63">
    <property type="entry name" value="METALLOPEPTIDASE, PUTATIVE (AFU_ORTHOLOGUE AFUA_6G09600)-RELATED"/>
    <property type="match status" value="1"/>
</dbReference>
<evidence type="ECO:0000313" key="2">
    <source>
        <dbReference type="EMBL" id="GAA3818406.1"/>
    </source>
</evidence>
<dbReference type="SUPFAM" id="SSF55031">
    <property type="entry name" value="Bacterial exopeptidase dimerisation domain"/>
    <property type="match status" value="1"/>
</dbReference>
<dbReference type="InterPro" id="IPR002933">
    <property type="entry name" value="Peptidase_M20"/>
</dbReference>
<accession>A0ABP7IH78</accession>
<keyword evidence="3" id="KW-1185">Reference proteome</keyword>
<dbReference type="SUPFAM" id="SSF53187">
    <property type="entry name" value="Zn-dependent exopeptidases"/>
    <property type="match status" value="1"/>
</dbReference>
<gene>
    <name evidence="2" type="ORF">GCM10022380_41430</name>
</gene>
<protein>
    <submittedName>
        <fullName evidence="2">M20 family metallopeptidase</fullName>
    </submittedName>
</protein>
<name>A0ABP7IH78_9PSEU</name>
<dbReference type="InterPro" id="IPR036264">
    <property type="entry name" value="Bact_exopeptidase_dim_dom"/>
</dbReference>
<comment type="caution">
    <text evidence="2">The sequence shown here is derived from an EMBL/GenBank/DDBJ whole genome shotgun (WGS) entry which is preliminary data.</text>
</comment>
<dbReference type="EMBL" id="BAABCM010000005">
    <property type="protein sequence ID" value="GAA3818406.1"/>
    <property type="molecule type" value="Genomic_DNA"/>
</dbReference>
<reference evidence="3" key="1">
    <citation type="journal article" date="2019" name="Int. J. Syst. Evol. Microbiol.">
        <title>The Global Catalogue of Microorganisms (GCM) 10K type strain sequencing project: providing services to taxonomists for standard genome sequencing and annotation.</title>
        <authorList>
            <consortium name="The Broad Institute Genomics Platform"/>
            <consortium name="The Broad Institute Genome Sequencing Center for Infectious Disease"/>
            <person name="Wu L."/>
            <person name="Ma J."/>
        </authorList>
    </citation>
    <scope>NUCLEOTIDE SEQUENCE [LARGE SCALE GENOMIC DNA]</scope>
    <source>
        <strain evidence="3">JCM 17017</strain>
    </source>
</reference>
<dbReference type="Proteomes" id="UP001501624">
    <property type="component" value="Unassembled WGS sequence"/>
</dbReference>
<dbReference type="Gene3D" id="3.40.630.10">
    <property type="entry name" value="Zn peptidases"/>
    <property type="match status" value="1"/>
</dbReference>
<dbReference type="Pfam" id="PF01546">
    <property type="entry name" value="Peptidase_M20"/>
    <property type="match status" value="1"/>
</dbReference>